<gene>
    <name evidence="12" type="ORF">ACFOUT_11075</name>
</gene>
<dbReference type="Gene3D" id="2.170.130.10">
    <property type="entry name" value="TonB-dependent receptor, plug domain"/>
    <property type="match status" value="1"/>
</dbReference>
<dbReference type="NCBIfam" id="TIGR04056">
    <property type="entry name" value="OMP_RagA_SusC"/>
    <property type="match status" value="1"/>
</dbReference>
<dbReference type="Pfam" id="PF07715">
    <property type="entry name" value="Plug"/>
    <property type="match status" value="1"/>
</dbReference>
<evidence type="ECO:0000256" key="2">
    <source>
        <dbReference type="ARBA" id="ARBA00022448"/>
    </source>
</evidence>
<evidence type="ECO:0000256" key="3">
    <source>
        <dbReference type="ARBA" id="ARBA00022452"/>
    </source>
</evidence>
<name>A0ABV8JQ49_9FLAO</name>
<evidence type="ECO:0000313" key="12">
    <source>
        <dbReference type="EMBL" id="MFC4096417.1"/>
    </source>
</evidence>
<keyword evidence="6 8" id="KW-0472">Membrane</keyword>
<keyword evidence="4 8" id="KW-0812">Transmembrane</keyword>
<evidence type="ECO:0000256" key="5">
    <source>
        <dbReference type="ARBA" id="ARBA00023077"/>
    </source>
</evidence>
<comment type="subcellular location">
    <subcellularLocation>
        <location evidence="1 8">Cell outer membrane</location>
        <topology evidence="1 8">Multi-pass membrane protein</topology>
    </subcellularLocation>
</comment>
<dbReference type="InterPro" id="IPR036942">
    <property type="entry name" value="Beta-barrel_TonB_sf"/>
</dbReference>
<accession>A0ABV8JQ49</accession>
<feature type="domain" description="TonB-dependent receptor-like beta-barrel" evidence="10">
    <location>
        <begin position="448"/>
        <end position="967"/>
    </location>
</feature>
<evidence type="ECO:0000256" key="4">
    <source>
        <dbReference type="ARBA" id="ARBA00022692"/>
    </source>
</evidence>
<keyword evidence="13" id="KW-1185">Reference proteome</keyword>
<dbReference type="Pfam" id="PF00593">
    <property type="entry name" value="TonB_dep_Rec_b-barrel"/>
    <property type="match status" value="1"/>
</dbReference>
<dbReference type="InterPro" id="IPR008969">
    <property type="entry name" value="CarboxyPept-like_regulatory"/>
</dbReference>
<keyword evidence="3 8" id="KW-1134">Transmembrane beta strand</keyword>
<dbReference type="SUPFAM" id="SSF49464">
    <property type="entry name" value="Carboxypeptidase regulatory domain-like"/>
    <property type="match status" value="1"/>
</dbReference>
<evidence type="ECO:0000259" key="10">
    <source>
        <dbReference type="Pfam" id="PF00593"/>
    </source>
</evidence>
<dbReference type="InterPro" id="IPR037066">
    <property type="entry name" value="Plug_dom_sf"/>
</dbReference>
<evidence type="ECO:0000256" key="6">
    <source>
        <dbReference type="ARBA" id="ARBA00023136"/>
    </source>
</evidence>
<evidence type="ECO:0000313" key="13">
    <source>
        <dbReference type="Proteomes" id="UP001595814"/>
    </source>
</evidence>
<keyword evidence="5 9" id="KW-0798">TonB box</keyword>
<dbReference type="EMBL" id="JBHSAW010000007">
    <property type="protein sequence ID" value="MFC4096417.1"/>
    <property type="molecule type" value="Genomic_DNA"/>
</dbReference>
<dbReference type="Proteomes" id="UP001595814">
    <property type="component" value="Unassembled WGS sequence"/>
</dbReference>
<dbReference type="InterPro" id="IPR023996">
    <property type="entry name" value="TonB-dep_OMP_SusC/RagA"/>
</dbReference>
<dbReference type="Gene3D" id="2.40.170.20">
    <property type="entry name" value="TonB-dependent receptor, beta-barrel domain"/>
    <property type="match status" value="1"/>
</dbReference>
<dbReference type="InterPro" id="IPR012910">
    <property type="entry name" value="Plug_dom"/>
</dbReference>
<sequence>MNQYFFSFIICMFISSPVLYSQSTIVEGEVTSNNGEPLPGVNVIEKGTSNGTVTDFDGLYSIKVTTERPTLIFSSIGFGTQEISAANTSSLNVILEEDAQALDEVVLVGYGTQKKQDLTGAIVSADLEQFQESPNTSVLQSLQGALPGITVGQTSTTGAEPDIQIRGRSTLNGSQDPLIVVDGVIYRGRLNDLNPKDIKSVDVLKDPSSKAIYGAQAANGIVIVSTKSGKSTQRPTINYSTFYAVQTPTNARRTNNRDEFLRSARDVDWENGYLAPDYTQDNPAWLPEVDPVFNPTSFEGIGNGTNFDWFGTATNPGYTLDHQLSIRGSSDKTSYFISGGLTKQVGWITNDNYDRQTVRVNIDTEITEWLTIGANTFGTFSDFSGVNPGLNALARMNPLVTPRDEEGEFIINPLGDNIVNPFLASSADDRDNLNNISAIFYASIDVPYVDGLNFRVNYSNNYRWSLRGNSNIYGAGLTGSAFKETSSTHDVLVDNILTFEKRYGSNEDHGFKATMVLGFNTIDYEQTMAEGSGFGNLALSYNSLEQAVIQRISSDASKESYTAQTGRINYDFKRKYLLSASLRRDGFSGFSENNKTALFPSVGLGWVISNEEFLVNSEAVTNLKLRGSYGSNGNLTSQYSSLSRLETPPESRYLFGDGGTTVNGQTVISLANPDLRWERTDGINIGADFGLFQGKVSGAIDYYNSRTKDLLWDFILPELSGFSSIRSNVGEIKNRGIEFSLSFSPVRSDAFNWDFGVNFASNRNEIVELLNIDADGDGQEDDLIANGLFIGESIGTIYDYEVDGFYQVNDNDIPDGWSPGLQRLVDLDNSGDISPDADRRILGRQEPAYQFGISNSLSYKSFAFKFFINSIQGGSDGYLGRNSPDLRDSFGNAQNGNRFSDIDYWSPLNPNSTYRRLGVNAPVTAQRYFDRSFVRLQDVSLSYRLPHEVLDKIGIQNLKLFLSGKNLITWTDWEGWDPETGQGLDSSNSGLPVMKSVTFGLDISF</sequence>
<evidence type="ECO:0000256" key="8">
    <source>
        <dbReference type="PROSITE-ProRule" id="PRU01360"/>
    </source>
</evidence>
<evidence type="ECO:0000256" key="7">
    <source>
        <dbReference type="ARBA" id="ARBA00023237"/>
    </source>
</evidence>
<dbReference type="InterPro" id="IPR039426">
    <property type="entry name" value="TonB-dep_rcpt-like"/>
</dbReference>
<evidence type="ECO:0000259" key="11">
    <source>
        <dbReference type="Pfam" id="PF07715"/>
    </source>
</evidence>
<comment type="similarity">
    <text evidence="8 9">Belongs to the TonB-dependent receptor family.</text>
</comment>
<keyword evidence="7 8" id="KW-0998">Cell outer membrane</keyword>
<dbReference type="InterPro" id="IPR023997">
    <property type="entry name" value="TonB-dep_OMP_SusC/RagA_CS"/>
</dbReference>
<dbReference type="Gene3D" id="2.60.40.1120">
    <property type="entry name" value="Carboxypeptidase-like, regulatory domain"/>
    <property type="match status" value="1"/>
</dbReference>
<dbReference type="SUPFAM" id="SSF56935">
    <property type="entry name" value="Porins"/>
    <property type="match status" value="1"/>
</dbReference>
<comment type="caution">
    <text evidence="12">The sequence shown here is derived from an EMBL/GenBank/DDBJ whole genome shotgun (WGS) entry which is preliminary data.</text>
</comment>
<feature type="domain" description="TonB-dependent receptor plug" evidence="11">
    <location>
        <begin position="114"/>
        <end position="221"/>
    </location>
</feature>
<dbReference type="RefSeq" id="WP_192463650.1">
    <property type="nucleotide sequence ID" value="NZ_JACYFJ010000010.1"/>
</dbReference>
<organism evidence="12 13">
    <name type="scientific">Euzebyella saccharophila</name>
    <dbReference type="NCBI Taxonomy" id="679664"/>
    <lineage>
        <taxon>Bacteria</taxon>
        <taxon>Pseudomonadati</taxon>
        <taxon>Bacteroidota</taxon>
        <taxon>Flavobacteriia</taxon>
        <taxon>Flavobacteriales</taxon>
        <taxon>Flavobacteriaceae</taxon>
        <taxon>Euzebyella</taxon>
    </lineage>
</organism>
<evidence type="ECO:0000256" key="9">
    <source>
        <dbReference type="RuleBase" id="RU003357"/>
    </source>
</evidence>
<evidence type="ECO:0000256" key="1">
    <source>
        <dbReference type="ARBA" id="ARBA00004571"/>
    </source>
</evidence>
<proteinExistence type="inferred from homology"/>
<reference evidence="13" key="1">
    <citation type="journal article" date="2019" name="Int. J. Syst. Evol. Microbiol.">
        <title>The Global Catalogue of Microorganisms (GCM) 10K type strain sequencing project: providing services to taxonomists for standard genome sequencing and annotation.</title>
        <authorList>
            <consortium name="The Broad Institute Genomics Platform"/>
            <consortium name="The Broad Institute Genome Sequencing Center for Infectious Disease"/>
            <person name="Wu L."/>
            <person name="Ma J."/>
        </authorList>
    </citation>
    <scope>NUCLEOTIDE SEQUENCE [LARGE SCALE GENOMIC DNA]</scope>
    <source>
        <strain evidence="13">CECT 7477</strain>
    </source>
</reference>
<dbReference type="NCBIfam" id="TIGR04057">
    <property type="entry name" value="SusC_RagA_signa"/>
    <property type="match status" value="1"/>
</dbReference>
<protein>
    <submittedName>
        <fullName evidence="12">SusC/RagA family TonB-linked outer membrane protein</fullName>
    </submittedName>
</protein>
<dbReference type="PROSITE" id="PS52016">
    <property type="entry name" value="TONB_DEPENDENT_REC_3"/>
    <property type="match status" value="1"/>
</dbReference>
<dbReference type="InterPro" id="IPR000531">
    <property type="entry name" value="Beta-barrel_TonB"/>
</dbReference>
<keyword evidence="2 8" id="KW-0813">Transport</keyword>
<dbReference type="Pfam" id="PF13715">
    <property type="entry name" value="CarbopepD_reg_2"/>
    <property type="match status" value="1"/>
</dbReference>